<protein>
    <recommendedName>
        <fullName evidence="2">tRNA(Phe) (4-demethylwyosine(37)-C(7)) aminocarboxypropyltransferase</fullName>
        <ecNumber evidence="2">2.5.1.114</ecNumber>
    </recommendedName>
</protein>
<dbReference type="PROSITE" id="PS51684">
    <property type="entry name" value="SAM_MT_TRM5_TYW2"/>
    <property type="match status" value="1"/>
</dbReference>
<dbReference type="InterPro" id="IPR029063">
    <property type="entry name" value="SAM-dependent_MTases_sf"/>
</dbReference>
<feature type="domain" description="SAM-dependent methyltransferase TRM5/TYW2-type" evidence="7">
    <location>
        <begin position="84"/>
        <end position="365"/>
    </location>
</feature>
<dbReference type="InterPro" id="IPR056743">
    <property type="entry name" value="TRM5-TYW2-like_MTfase"/>
</dbReference>
<feature type="non-terminal residue" evidence="8">
    <location>
        <position position="365"/>
    </location>
</feature>
<evidence type="ECO:0000256" key="3">
    <source>
        <dbReference type="ARBA" id="ARBA00022679"/>
    </source>
</evidence>
<gene>
    <name evidence="8" type="ORF">NADFUDRAFT_7519</name>
</gene>
<evidence type="ECO:0000256" key="2">
    <source>
        <dbReference type="ARBA" id="ARBA00012265"/>
    </source>
</evidence>
<dbReference type="PIRSF" id="PIRSF038972">
    <property type="entry name" value="Trm12"/>
    <property type="match status" value="1"/>
</dbReference>
<dbReference type="GO" id="GO:0008175">
    <property type="term" value="F:tRNA methyltransferase activity"/>
    <property type="evidence" value="ECO:0007669"/>
    <property type="project" value="TreeGrafter"/>
</dbReference>
<comment type="catalytic activity">
    <reaction evidence="6">
        <text>4-demethylwyosine(37) in tRNA(Phe) + S-adenosyl-L-methionine = 4-demethyl-7-[(3S)-3-amino-3-carboxypropyl]wyosine(37) in tRNA(Phe) + S-methyl-5'-thioadenosine + H(+)</text>
        <dbReference type="Rhea" id="RHEA:36355"/>
        <dbReference type="Rhea" id="RHEA-COMP:10164"/>
        <dbReference type="Rhea" id="RHEA-COMP:10378"/>
        <dbReference type="ChEBI" id="CHEBI:15378"/>
        <dbReference type="ChEBI" id="CHEBI:17509"/>
        <dbReference type="ChEBI" id="CHEBI:59789"/>
        <dbReference type="ChEBI" id="CHEBI:64315"/>
        <dbReference type="ChEBI" id="CHEBI:73550"/>
        <dbReference type="EC" id="2.5.1.114"/>
    </reaction>
</comment>
<dbReference type="GO" id="GO:0005737">
    <property type="term" value="C:cytoplasm"/>
    <property type="evidence" value="ECO:0007669"/>
    <property type="project" value="TreeGrafter"/>
</dbReference>
<dbReference type="OrthoDB" id="2387925at2759"/>
<dbReference type="InterPro" id="IPR026274">
    <property type="entry name" value="tRNA_wybutosine_synth_prot_2"/>
</dbReference>
<evidence type="ECO:0000256" key="1">
    <source>
        <dbReference type="ARBA" id="ARBA00004797"/>
    </source>
</evidence>
<dbReference type="GO" id="GO:0031591">
    <property type="term" value="P:wybutosine biosynthetic process"/>
    <property type="evidence" value="ECO:0007669"/>
    <property type="project" value="InterPro"/>
</dbReference>
<evidence type="ECO:0000256" key="5">
    <source>
        <dbReference type="ARBA" id="ARBA00022694"/>
    </source>
</evidence>
<evidence type="ECO:0000256" key="6">
    <source>
        <dbReference type="ARBA" id="ARBA00049400"/>
    </source>
</evidence>
<evidence type="ECO:0000256" key="4">
    <source>
        <dbReference type="ARBA" id="ARBA00022691"/>
    </source>
</evidence>
<dbReference type="Proteomes" id="UP000095009">
    <property type="component" value="Unassembled WGS sequence"/>
</dbReference>
<evidence type="ECO:0000313" key="9">
    <source>
        <dbReference type="Proteomes" id="UP000095009"/>
    </source>
</evidence>
<reference evidence="8 9" key="1">
    <citation type="journal article" date="2016" name="Proc. Natl. Acad. Sci. U.S.A.">
        <title>Comparative genomics of biotechnologically important yeasts.</title>
        <authorList>
            <person name="Riley R."/>
            <person name="Haridas S."/>
            <person name="Wolfe K.H."/>
            <person name="Lopes M.R."/>
            <person name="Hittinger C.T."/>
            <person name="Goeker M."/>
            <person name="Salamov A.A."/>
            <person name="Wisecaver J.H."/>
            <person name="Long T.M."/>
            <person name="Calvey C.H."/>
            <person name="Aerts A.L."/>
            <person name="Barry K.W."/>
            <person name="Choi C."/>
            <person name="Clum A."/>
            <person name="Coughlan A.Y."/>
            <person name="Deshpande S."/>
            <person name="Douglass A.P."/>
            <person name="Hanson S.J."/>
            <person name="Klenk H.-P."/>
            <person name="LaButti K.M."/>
            <person name="Lapidus A."/>
            <person name="Lindquist E.A."/>
            <person name="Lipzen A.M."/>
            <person name="Meier-Kolthoff J.P."/>
            <person name="Ohm R.A."/>
            <person name="Otillar R.P."/>
            <person name="Pangilinan J.L."/>
            <person name="Peng Y."/>
            <person name="Rokas A."/>
            <person name="Rosa C.A."/>
            <person name="Scheuner C."/>
            <person name="Sibirny A.A."/>
            <person name="Slot J.C."/>
            <person name="Stielow J.B."/>
            <person name="Sun H."/>
            <person name="Kurtzman C.P."/>
            <person name="Blackwell M."/>
            <person name="Grigoriev I.V."/>
            <person name="Jeffries T.W."/>
        </authorList>
    </citation>
    <scope>NUCLEOTIDE SEQUENCE [LARGE SCALE GENOMIC DNA]</scope>
    <source>
        <strain evidence="8 9">DSM 6958</strain>
    </source>
</reference>
<dbReference type="EC" id="2.5.1.114" evidence="2"/>
<keyword evidence="9" id="KW-1185">Reference proteome</keyword>
<organism evidence="8 9">
    <name type="scientific">Nadsonia fulvescens var. elongata DSM 6958</name>
    <dbReference type="NCBI Taxonomy" id="857566"/>
    <lineage>
        <taxon>Eukaryota</taxon>
        <taxon>Fungi</taxon>
        <taxon>Dikarya</taxon>
        <taxon>Ascomycota</taxon>
        <taxon>Saccharomycotina</taxon>
        <taxon>Dipodascomycetes</taxon>
        <taxon>Dipodascales</taxon>
        <taxon>Dipodascales incertae sedis</taxon>
        <taxon>Nadsonia</taxon>
    </lineage>
</organism>
<dbReference type="PANTHER" id="PTHR23245:SF25">
    <property type="entry name" value="TRNA WYBUTOSINE-SYNTHESIZING PROTEIN 2 HOMOLOG"/>
    <property type="match status" value="1"/>
</dbReference>
<comment type="pathway">
    <text evidence="1">tRNA modification; wybutosine-tRNA(Phe) biosynthesis.</text>
</comment>
<proteinExistence type="predicted"/>
<evidence type="ECO:0000259" key="7">
    <source>
        <dbReference type="PROSITE" id="PS51684"/>
    </source>
</evidence>
<dbReference type="GO" id="GO:0008757">
    <property type="term" value="F:S-adenosylmethionine-dependent methyltransferase activity"/>
    <property type="evidence" value="ECO:0007669"/>
    <property type="project" value="InterPro"/>
</dbReference>
<dbReference type="Gene3D" id="3.40.50.150">
    <property type="entry name" value="Vaccinia Virus protein VP39"/>
    <property type="match status" value="1"/>
</dbReference>
<keyword evidence="3" id="KW-0808">Transferase</keyword>
<dbReference type="AlphaFoldDB" id="A0A1E3PJM9"/>
<dbReference type="SUPFAM" id="SSF53335">
    <property type="entry name" value="S-adenosyl-L-methionine-dependent methyltransferases"/>
    <property type="match status" value="1"/>
</dbReference>
<accession>A0A1E3PJM9</accession>
<feature type="non-terminal residue" evidence="8">
    <location>
        <position position="1"/>
    </location>
</feature>
<keyword evidence="4" id="KW-0949">S-adenosyl-L-methionine</keyword>
<dbReference type="STRING" id="857566.A0A1E3PJM9"/>
<keyword evidence="5" id="KW-0819">tRNA processing</keyword>
<dbReference type="GO" id="GO:0030488">
    <property type="term" value="P:tRNA methylation"/>
    <property type="evidence" value="ECO:0007669"/>
    <property type="project" value="TreeGrafter"/>
</dbReference>
<dbReference type="EMBL" id="KV454409">
    <property type="protein sequence ID" value="ODQ65629.1"/>
    <property type="molecule type" value="Genomic_DNA"/>
</dbReference>
<name>A0A1E3PJM9_9ASCO</name>
<dbReference type="InterPro" id="IPR030382">
    <property type="entry name" value="MeTrfase_TRM5/TYW2"/>
</dbReference>
<dbReference type="CDD" id="cd02440">
    <property type="entry name" value="AdoMet_MTases"/>
    <property type="match status" value="1"/>
</dbReference>
<dbReference type="GO" id="GO:0102522">
    <property type="term" value="F:tRNA 4-demethylwyosine alpha-amino-alpha-carboxypropyltransferase activity"/>
    <property type="evidence" value="ECO:0007669"/>
    <property type="project" value="UniProtKB-EC"/>
</dbReference>
<sequence length="365" mass="41210">VRIYLGSSGLSQSQIEALVDTVPKRYSIYEPLVLFTSGSFDTPAWKSYFESNSVKDAFFQSLLLNSLKIFGKPSTMNATKTSAQTKTRLLSHFAENAPIIESDILRRPTSLAPLYGDFGPEYTPNLSINPTSADFDAALWVSTIQNGLKQVWAPRFTMFSRGNIKEKARIIQNFNKDRSVYGQTIIDVYAGIGYFVFSYRHLGAKQVLCWEINPWSVEGLRRGALANGWKCKVVQSDVDFAEYTQTGYLDYDLVVFLESNEMAVDRNENKNSLTRPTHFNMGLLPDSKQSYPIVINLALLNYPLSSPANPKFHVHENVSIHNLSQWGAETAKSFNSIISKVKFIHVEKIKTFAPDIWHVCGDYEL</sequence>
<evidence type="ECO:0000313" key="8">
    <source>
        <dbReference type="EMBL" id="ODQ65629.1"/>
    </source>
</evidence>
<dbReference type="Pfam" id="PF02475">
    <property type="entry name" value="TRM5-TYW2_MTfase"/>
    <property type="match status" value="1"/>
</dbReference>
<dbReference type="PANTHER" id="PTHR23245">
    <property type="entry name" value="TRNA METHYLTRANSFERASE"/>
    <property type="match status" value="1"/>
</dbReference>